<dbReference type="PANTHER" id="PTHR43179:SF12">
    <property type="entry name" value="GALACTOFURANOSYLTRANSFERASE GLFT2"/>
    <property type="match status" value="1"/>
</dbReference>
<evidence type="ECO:0000256" key="3">
    <source>
        <dbReference type="ARBA" id="ARBA00022679"/>
    </source>
</evidence>
<dbReference type="AlphaFoldDB" id="A0A4R5MI85"/>
<dbReference type="Pfam" id="PF00535">
    <property type="entry name" value="Glycos_transf_2"/>
    <property type="match status" value="1"/>
</dbReference>
<feature type="domain" description="Glycosyltransferase 2-like" evidence="4">
    <location>
        <begin position="27"/>
        <end position="134"/>
    </location>
</feature>
<evidence type="ECO:0000259" key="4">
    <source>
        <dbReference type="Pfam" id="PF00535"/>
    </source>
</evidence>
<dbReference type="Gene3D" id="3.90.550.10">
    <property type="entry name" value="Spore Coat Polysaccharide Biosynthesis Protein SpsA, Chain A"/>
    <property type="match status" value="1"/>
</dbReference>
<name>A0A4R5MI85_9SPHI</name>
<keyword evidence="3 5" id="KW-0808">Transferase</keyword>
<evidence type="ECO:0000256" key="2">
    <source>
        <dbReference type="ARBA" id="ARBA00022676"/>
    </source>
</evidence>
<dbReference type="InterPro" id="IPR029044">
    <property type="entry name" value="Nucleotide-diphossugar_trans"/>
</dbReference>
<gene>
    <name evidence="5" type="ORF">EZJ43_14490</name>
</gene>
<dbReference type="GO" id="GO:0016757">
    <property type="term" value="F:glycosyltransferase activity"/>
    <property type="evidence" value="ECO:0007669"/>
    <property type="project" value="UniProtKB-KW"/>
</dbReference>
<comment type="caution">
    <text evidence="5">The sequence shown here is derived from an EMBL/GenBank/DDBJ whole genome shotgun (WGS) entry which is preliminary data.</text>
</comment>
<sequence length="252" mass="29783">MNSENPLVIDIIILSYAKNDELKKLTEQTISTCVESEEQKEIKFNIVVIESNQNLKPYQFEHSETIYPDVKFGFHRYLNIGIKNTNNEYICLCNNDLLFHPNWASEILKAMKDDSELLSASTFCPIMHKNGKFKMNSGLIDGYETLFSGWCFMVKRSLFDTIGFLDEKFEFWYADADYLKTLKMHGIKNTLITSSIVSHLNAVTSQSLSKKEYFRYTRLPQLYFNYKWKRDSYLKYKTKLFYFKFKHLLSLK</sequence>
<dbReference type="EMBL" id="SJCY01000011">
    <property type="protein sequence ID" value="TDG35300.1"/>
    <property type="molecule type" value="Genomic_DNA"/>
</dbReference>
<organism evidence="5 6">
    <name type="scientific">Pedobacter changchengzhani</name>
    <dbReference type="NCBI Taxonomy" id="2529274"/>
    <lineage>
        <taxon>Bacteria</taxon>
        <taxon>Pseudomonadati</taxon>
        <taxon>Bacteroidota</taxon>
        <taxon>Sphingobacteriia</taxon>
        <taxon>Sphingobacteriales</taxon>
        <taxon>Sphingobacteriaceae</taxon>
        <taxon>Pedobacter</taxon>
    </lineage>
</organism>
<dbReference type="PANTHER" id="PTHR43179">
    <property type="entry name" value="RHAMNOSYLTRANSFERASE WBBL"/>
    <property type="match status" value="1"/>
</dbReference>
<evidence type="ECO:0000313" key="6">
    <source>
        <dbReference type="Proteomes" id="UP000295668"/>
    </source>
</evidence>
<proteinExistence type="inferred from homology"/>
<evidence type="ECO:0000313" key="5">
    <source>
        <dbReference type="EMBL" id="TDG35300.1"/>
    </source>
</evidence>
<dbReference type="Proteomes" id="UP000295668">
    <property type="component" value="Unassembled WGS sequence"/>
</dbReference>
<dbReference type="OrthoDB" id="6836202at2"/>
<reference evidence="5 6" key="1">
    <citation type="submission" date="2019-02" db="EMBL/GenBank/DDBJ databases">
        <title>Pedobacter sp. nov., a novel speices isolated from soil of pinguins habitat in Antarcitica.</title>
        <authorList>
            <person name="He R.-H."/>
        </authorList>
    </citation>
    <scope>NUCLEOTIDE SEQUENCE [LARGE SCALE GENOMIC DNA]</scope>
    <source>
        <strain evidence="5 6">E01020</strain>
    </source>
</reference>
<comment type="similarity">
    <text evidence="1">Belongs to the glycosyltransferase 2 family.</text>
</comment>
<keyword evidence="2" id="KW-0328">Glycosyltransferase</keyword>
<protein>
    <submittedName>
        <fullName evidence="5">Glycosyltransferase family 2 protein</fullName>
    </submittedName>
</protein>
<dbReference type="RefSeq" id="WP_133263431.1">
    <property type="nucleotide sequence ID" value="NZ_SJCY01000011.1"/>
</dbReference>
<dbReference type="SUPFAM" id="SSF53448">
    <property type="entry name" value="Nucleotide-diphospho-sugar transferases"/>
    <property type="match status" value="1"/>
</dbReference>
<accession>A0A4R5MI85</accession>
<keyword evidence="6" id="KW-1185">Reference proteome</keyword>
<evidence type="ECO:0000256" key="1">
    <source>
        <dbReference type="ARBA" id="ARBA00006739"/>
    </source>
</evidence>
<dbReference type="InterPro" id="IPR001173">
    <property type="entry name" value="Glyco_trans_2-like"/>
</dbReference>